<dbReference type="InterPro" id="IPR011990">
    <property type="entry name" value="TPR-like_helical_dom_sf"/>
</dbReference>
<accession>A0AAE1BRJ5</accession>
<evidence type="ECO:0000313" key="10">
    <source>
        <dbReference type="Proteomes" id="UP001286313"/>
    </source>
</evidence>
<feature type="compositionally biased region" description="Basic and acidic residues" evidence="4">
    <location>
        <begin position="632"/>
        <end position="644"/>
    </location>
</feature>
<feature type="region of interest" description="Disordered" evidence="4">
    <location>
        <begin position="628"/>
        <end position="719"/>
    </location>
</feature>
<reference evidence="9" key="1">
    <citation type="submission" date="2023-10" db="EMBL/GenBank/DDBJ databases">
        <title>Genome assemblies of two species of porcelain crab, Petrolisthes cinctipes and Petrolisthes manimaculis (Anomura: Porcellanidae).</title>
        <authorList>
            <person name="Angst P."/>
        </authorList>
    </citation>
    <scope>NUCLEOTIDE SEQUENCE</scope>
    <source>
        <strain evidence="9">PB745_01</strain>
        <tissue evidence="9">Gill</tissue>
    </source>
</reference>
<dbReference type="Pfam" id="PF23604">
    <property type="entry name" value="Ig_TRAPPC10"/>
    <property type="match status" value="1"/>
</dbReference>
<dbReference type="GO" id="GO:0005829">
    <property type="term" value="C:cytosol"/>
    <property type="evidence" value="ECO:0007669"/>
    <property type="project" value="GOC"/>
</dbReference>
<evidence type="ECO:0000256" key="3">
    <source>
        <dbReference type="ARBA" id="ARBA00023034"/>
    </source>
</evidence>
<dbReference type="GO" id="GO:1990071">
    <property type="term" value="C:TRAPPII protein complex"/>
    <property type="evidence" value="ECO:0007669"/>
    <property type="project" value="InterPro"/>
</dbReference>
<feature type="compositionally biased region" description="Gly residues" evidence="4">
    <location>
        <begin position="687"/>
        <end position="710"/>
    </location>
</feature>
<dbReference type="AlphaFoldDB" id="A0AAE1BRJ5"/>
<keyword evidence="2" id="KW-0813">Transport</keyword>
<evidence type="ECO:0008006" key="11">
    <source>
        <dbReference type="Google" id="ProtNLM"/>
    </source>
</evidence>
<feature type="domain" description="TRAPPC10/Trs130 C-terminal" evidence="6">
    <location>
        <begin position="1101"/>
        <end position="1255"/>
    </location>
</feature>
<feature type="domain" description="Trafficking protein particle complex subunit 11" evidence="5">
    <location>
        <begin position="455"/>
        <end position="543"/>
    </location>
</feature>
<keyword evidence="3" id="KW-0333">Golgi apparatus</keyword>
<dbReference type="PANTHER" id="PTHR13251">
    <property type="entry name" value="EPILEPSY HOLOPROSENCEPHALY CANDIDATE 1/TMEM1"/>
    <property type="match status" value="1"/>
</dbReference>
<comment type="caution">
    <text evidence="9">The sequence shown here is derived from an EMBL/GenBank/DDBJ whole genome shotgun (WGS) entry which is preliminary data.</text>
</comment>
<dbReference type="EMBL" id="JAWQEG010006142">
    <property type="protein sequence ID" value="KAK3855646.1"/>
    <property type="molecule type" value="Genomic_DNA"/>
</dbReference>
<evidence type="ECO:0000259" key="7">
    <source>
        <dbReference type="Pfam" id="PF23036"/>
    </source>
</evidence>
<dbReference type="Pfam" id="PF23036">
    <property type="entry name" value="TRAPPC10_1st"/>
    <property type="match status" value="1"/>
</dbReference>
<dbReference type="InterPro" id="IPR056913">
    <property type="entry name" value="TRAPPC10/Trs130_N"/>
</dbReference>
<feature type="domain" description="TRAPPC10 Ig-like" evidence="8">
    <location>
        <begin position="845"/>
        <end position="955"/>
    </location>
</feature>
<gene>
    <name evidence="9" type="ORF">Pcinc_037967</name>
</gene>
<sequence>MNRRPIVTYAGDNSLFSGLQAGLVTSLPQESVEWRRSYGRPSRCVHVEVDFVPFSEECLVRDAPRTILGQPIFHTYWTDCLDVEAYKSTTRESLQSWMMSLKHHGVTDWMVVLLEAPDTRKGNKLLPRTTVLDKIKNDFGGKQAERCVSMVDPLKSDSRSMESWQTLLTKMRHLLMVAYNRALNRFEEAMRAERERRTEKSWSFCSYFLLQEELAQVFTLLALHDEALVQYDELDALFTQFVLNSAAGDTAPWLSMFGQPCERWEGLHLTPSLDMGIQSKIRAREVTLLEFRNYLFQRQCALLTHLNKPWEIACRALNFLQNTVGELRILEVGVGAGGVACWGLLSCLEVVDALQNYKDPTTTDAHALHTAPLYAFARDKLQELGHLCGLMPGEGRSSSAQLHTVIALVCGMGNDPHAHDDPPRDPHQDPSSRDTPMTRLKDALSSPQAFKKHFLDLSEVAISTYKHIGRIRSARLIGRDLANYYMAEGEPQKAATFLTDQLTVFLEEGWPTLAAHTHLRLAQCYQDTNDTERYIRTCAQLAASEVLEGEVRKEHFNNMMKAVQQVKPDSPVLIPSERVLEVGGPKVVSTGRLIPGTEVTVELTITSKLPTDVRCREISLMLQHWEEEEEVVGVKKGSEVERKGSSSSATPPGGKHAHHHHHNHPATVHRSGSSSESERSNSSSSSVGGGGGSSGSGGGGSGSCDGGVESGEGEVPRGDTVTQPLLMSLHLEYKQDKSLSSASVTCTNAHKVLRRRDSQGGLYKVERSISRQQLPDRLTASNLTLAPGHNTITLTTKVEKRGRYVGGQVVVGLEGAVEVVAGRSSLAGHPLSLEVVSEGPRVFLGRRDRDLLAGITQPMILTVHSGSAHVAEGTVVKLSTSRGLTLQCDESVNRDLIREVEVRLSQVDPFSSLAVPLTVLADLGPQRDAATVEHTVSLSSSITEGRQDIDVHFIPPFMTSHKLHTAASAKFLQVTVTGLVGRAVELTEPQLWAVDGQLPLKALHPPSQALVVCSDQSASYMWGMEVDYQKDETPAVKVEFSILYRPLDTVSHDTKETTTKNSQQDLDTDEPPSDPPPDPPRAYTSSFEILDYKTLYTIRARVEPSKGSELCRAGNMCHLHIALQQVWAGGTPVLDSEGDSGTTTNPQHQLHSIMYEVLADQTMWAVCGRTAGVLTLEDGVRQSVTMDVMPLTGGFLPLPSVRLSKYIPADSKQATPRDGGRKVEYVGSASSVPRLQPFSPGQVYNFSKAQQVHVLPASNTLQQEISLS</sequence>
<dbReference type="GO" id="GO:0034498">
    <property type="term" value="P:early endosome to Golgi transport"/>
    <property type="evidence" value="ECO:0007669"/>
    <property type="project" value="TreeGrafter"/>
</dbReference>
<feature type="domain" description="TRAPPC10/Trs130 N-terminal" evidence="7">
    <location>
        <begin position="2"/>
        <end position="313"/>
    </location>
</feature>
<dbReference type="Proteomes" id="UP001286313">
    <property type="component" value="Unassembled WGS sequence"/>
</dbReference>
<feature type="region of interest" description="Disordered" evidence="4">
    <location>
        <begin position="415"/>
        <end position="437"/>
    </location>
</feature>
<dbReference type="SUPFAM" id="SSF48452">
    <property type="entry name" value="TPR-like"/>
    <property type="match status" value="1"/>
</dbReference>
<evidence type="ECO:0000259" key="5">
    <source>
        <dbReference type="Pfam" id="PF11817"/>
    </source>
</evidence>
<feature type="region of interest" description="Disordered" evidence="4">
    <location>
        <begin position="1053"/>
        <end position="1084"/>
    </location>
</feature>
<organism evidence="9 10">
    <name type="scientific">Petrolisthes cinctipes</name>
    <name type="common">Flat porcelain crab</name>
    <dbReference type="NCBI Taxonomy" id="88211"/>
    <lineage>
        <taxon>Eukaryota</taxon>
        <taxon>Metazoa</taxon>
        <taxon>Ecdysozoa</taxon>
        <taxon>Arthropoda</taxon>
        <taxon>Crustacea</taxon>
        <taxon>Multicrustacea</taxon>
        <taxon>Malacostraca</taxon>
        <taxon>Eumalacostraca</taxon>
        <taxon>Eucarida</taxon>
        <taxon>Decapoda</taxon>
        <taxon>Pleocyemata</taxon>
        <taxon>Anomura</taxon>
        <taxon>Galatheoidea</taxon>
        <taxon>Porcellanidae</taxon>
        <taxon>Petrolisthes</taxon>
    </lineage>
</organism>
<dbReference type="PANTHER" id="PTHR13251:SF3">
    <property type="entry name" value="TRAFFICKING PROTEIN PARTICLE COMPLEX SUBUNIT 10"/>
    <property type="match status" value="1"/>
</dbReference>
<feature type="compositionally biased region" description="Basic and acidic residues" evidence="4">
    <location>
        <begin position="416"/>
        <end position="432"/>
    </location>
</feature>
<protein>
    <recommendedName>
        <fullName evidence="11">Trafficking protein particle complex subunit 10</fullName>
    </recommendedName>
</protein>
<dbReference type="InterPro" id="IPR045126">
    <property type="entry name" value="TRAPPC10/Trs130"/>
</dbReference>
<dbReference type="InterPro" id="IPR056917">
    <property type="entry name" value="Ig_TRAPPC10"/>
</dbReference>
<evidence type="ECO:0000313" key="9">
    <source>
        <dbReference type="EMBL" id="KAK3855646.1"/>
    </source>
</evidence>
<proteinExistence type="predicted"/>
<comment type="subcellular location">
    <subcellularLocation>
        <location evidence="1">Golgi apparatus</location>
    </subcellularLocation>
</comment>
<keyword evidence="10" id="KW-1185">Reference proteome</keyword>
<dbReference type="GO" id="GO:0006891">
    <property type="term" value="P:intra-Golgi vesicle-mediated transport"/>
    <property type="evidence" value="ECO:0007669"/>
    <property type="project" value="TreeGrafter"/>
</dbReference>
<dbReference type="InterPro" id="IPR022233">
    <property type="entry name" value="TRAPPC10/Trs130_C"/>
</dbReference>
<feature type="compositionally biased region" description="Basic residues" evidence="4">
    <location>
        <begin position="655"/>
        <end position="664"/>
    </location>
</feature>
<evidence type="ECO:0000259" key="6">
    <source>
        <dbReference type="Pfam" id="PF12584"/>
    </source>
</evidence>
<dbReference type="Pfam" id="PF12584">
    <property type="entry name" value="TRAPPC10"/>
    <property type="match status" value="1"/>
</dbReference>
<dbReference type="Pfam" id="PF11817">
    <property type="entry name" value="Foie-gras_1"/>
    <property type="match status" value="1"/>
</dbReference>
<evidence type="ECO:0000256" key="4">
    <source>
        <dbReference type="SAM" id="MobiDB-lite"/>
    </source>
</evidence>
<evidence type="ECO:0000256" key="2">
    <source>
        <dbReference type="ARBA" id="ARBA00022448"/>
    </source>
</evidence>
<name>A0AAE1BRJ5_PETCI</name>
<dbReference type="InterPro" id="IPR021773">
    <property type="entry name" value="TPC11"/>
</dbReference>
<feature type="compositionally biased region" description="Low complexity" evidence="4">
    <location>
        <begin position="670"/>
        <end position="686"/>
    </location>
</feature>
<evidence type="ECO:0000259" key="8">
    <source>
        <dbReference type="Pfam" id="PF23604"/>
    </source>
</evidence>
<evidence type="ECO:0000256" key="1">
    <source>
        <dbReference type="ARBA" id="ARBA00004555"/>
    </source>
</evidence>